<proteinExistence type="predicted"/>
<dbReference type="EMBL" id="MU860358">
    <property type="protein sequence ID" value="KAK4234522.1"/>
    <property type="molecule type" value="Genomic_DNA"/>
</dbReference>
<dbReference type="AlphaFoldDB" id="A0AAN7C3S1"/>
<evidence type="ECO:0000256" key="1">
    <source>
        <dbReference type="SAM" id="SignalP"/>
    </source>
</evidence>
<gene>
    <name evidence="2" type="ORF">C8A03DRAFT_47159</name>
</gene>
<evidence type="ECO:0000313" key="3">
    <source>
        <dbReference type="Proteomes" id="UP001303760"/>
    </source>
</evidence>
<protein>
    <submittedName>
        <fullName evidence="2">Uncharacterized protein</fullName>
    </submittedName>
</protein>
<name>A0AAN7C3S1_9PEZI</name>
<accession>A0AAN7C3S1</accession>
<keyword evidence="3" id="KW-1185">Reference proteome</keyword>
<sequence>MALHSIVVSLFAAAAFLQVRNTPASHPGPVWRGQPDKTLHVKDVNDLYSQVLGLNPDWIADLASPDETLHDYGLRVCGARCGIATGDSDEISRQLTRLRQLGGSWILEAGQCHRLGCGTNAGVYWCNDNAWNIRASAKNLYLRGSHVRDGCCHRSDGSLYAGDPMSGVEAFPDNHKEAAHSRVAVGYGSCEDPVDVVPLVYSFPGKLGVCHA</sequence>
<comment type="caution">
    <text evidence="2">The sequence shown here is derived from an EMBL/GenBank/DDBJ whole genome shotgun (WGS) entry which is preliminary data.</text>
</comment>
<reference evidence="2" key="2">
    <citation type="submission" date="2023-05" db="EMBL/GenBank/DDBJ databases">
        <authorList>
            <consortium name="Lawrence Berkeley National Laboratory"/>
            <person name="Steindorff A."/>
            <person name="Hensen N."/>
            <person name="Bonometti L."/>
            <person name="Westerberg I."/>
            <person name="Brannstrom I.O."/>
            <person name="Guillou S."/>
            <person name="Cros-Aarteil S."/>
            <person name="Calhoun S."/>
            <person name="Haridas S."/>
            <person name="Kuo A."/>
            <person name="Mondo S."/>
            <person name="Pangilinan J."/>
            <person name="Riley R."/>
            <person name="Labutti K."/>
            <person name="Andreopoulos B."/>
            <person name="Lipzen A."/>
            <person name="Chen C."/>
            <person name="Yanf M."/>
            <person name="Daum C."/>
            <person name="Ng V."/>
            <person name="Clum A."/>
            <person name="Ohm R."/>
            <person name="Martin F."/>
            <person name="Silar P."/>
            <person name="Natvig D."/>
            <person name="Lalanne C."/>
            <person name="Gautier V."/>
            <person name="Ament-Velasquez S.L."/>
            <person name="Kruys A."/>
            <person name="Hutchinson M.I."/>
            <person name="Powell A.J."/>
            <person name="Barry K."/>
            <person name="Miller A.N."/>
            <person name="Grigoriev I.V."/>
            <person name="Debuchy R."/>
            <person name="Gladieux P."/>
            <person name="Thoren M.H."/>
            <person name="Johannesson H."/>
        </authorList>
    </citation>
    <scope>NUCLEOTIDE SEQUENCE</scope>
    <source>
        <strain evidence="2">CBS 532.94</strain>
    </source>
</reference>
<dbReference type="Proteomes" id="UP001303760">
    <property type="component" value="Unassembled WGS sequence"/>
</dbReference>
<feature type="signal peptide" evidence="1">
    <location>
        <begin position="1"/>
        <end position="24"/>
    </location>
</feature>
<feature type="chain" id="PRO_5042859493" evidence="1">
    <location>
        <begin position="25"/>
        <end position="212"/>
    </location>
</feature>
<reference evidence="2" key="1">
    <citation type="journal article" date="2023" name="Mol. Phylogenet. Evol.">
        <title>Genome-scale phylogeny and comparative genomics of the fungal order Sordariales.</title>
        <authorList>
            <person name="Hensen N."/>
            <person name="Bonometti L."/>
            <person name="Westerberg I."/>
            <person name="Brannstrom I.O."/>
            <person name="Guillou S."/>
            <person name="Cros-Aarteil S."/>
            <person name="Calhoun S."/>
            <person name="Haridas S."/>
            <person name="Kuo A."/>
            <person name="Mondo S."/>
            <person name="Pangilinan J."/>
            <person name="Riley R."/>
            <person name="LaButti K."/>
            <person name="Andreopoulos B."/>
            <person name="Lipzen A."/>
            <person name="Chen C."/>
            <person name="Yan M."/>
            <person name="Daum C."/>
            <person name="Ng V."/>
            <person name="Clum A."/>
            <person name="Steindorff A."/>
            <person name="Ohm R.A."/>
            <person name="Martin F."/>
            <person name="Silar P."/>
            <person name="Natvig D.O."/>
            <person name="Lalanne C."/>
            <person name="Gautier V."/>
            <person name="Ament-Velasquez S.L."/>
            <person name="Kruys A."/>
            <person name="Hutchinson M.I."/>
            <person name="Powell A.J."/>
            <person name="Barry K."/>
            <person name="Miller A.N."/>
            <person name="Grigoriev I.V."/>
            <person name="Debuchy R."/>
            <person name="Gladieux P."/>
            <person name="Hiltunen Thoren M."/>
            <person name="Johannesson H."/>
        </authorList>
    </citation>
    <scope>NUCLEOTIDE SEQUENCE</scope>
    <source>
        <strain evidence="2">CBS 532.94</strain>
    </source>
</reference>
<evidence type="ECO:0000313" key="2">
    <source>
        <dbReference type="EMBL" id="KAK4234522.1"/>
    </source>
</evidence>
<organism evidence="2 3">
    <name type="scientific">Achaetomium macrosporum</name>
    <dbReference type="NCBI Taxonomy" id="79813"/>
    <lineage>
        <taxon>Eukaryota</taxon>
        <taxon>Fungi</taxon>
        <taxon>Dikarya</taxon>
        <taxon>Ascomycota</taxon>
        <taxon>Pezizomycotina</taxon>
        <taxon>Sordariomycetes</taxon>
        <taxon>Sordariomycetidae</taxon>
        <taxon>Sordariales</taxon>
        <taxon>Chaetomiaceae</taxon>
        <taxon>Achaetomium</taxon>
    </lineage>
</organism>
<keyword evidence="1" id="KW-0732">Signal</keyword>